<feature type="non-terminal residue" evidence="7">
    <location>
        <position position="1"/>
    </location>
</feature>
<dbReference type="PROSITE" id="PS50056">
    <property type="entry name" value="TYR_PHOSPHATASE_2"/>
    <property type="match status" value="1"/>
</dbReference>
<dbReference type="PROSITE" id="PS00383">
    <property type="entry name" value="TYR_PHOSPHATASE_1"/>
    <property type="match status" value="1"/>
</dbReference>
<evidence type="ECO:0000259" key="5">
    <source>
        <dbReference type="PROSITE" id="PS50055"/>
    </source>
</evidence>
<dbReference type="InterPro" id="IPR000387">
    <property type="entry name" value="Tyr_Pase_dom"/>
</dbReference>
<dbReference type="PRINTS" id="PR00700">
    <property type="entry name" value="PRTYPHPHTASE"/>
</dbReference>
<dbReference type="Gene3D" id="3.90.190.10">
    <property type="entry name" value="Protein tyrosine phosphatase superfamily"/>
    <property type="match status" value="2"/>
</dbReference>
<accession>A0AAD7ZV91</accession>
<dbReference type="AlphaFoldDB" id="A0AAD7ZV91"/>
<sequence>VKCEKYWPDLGQESTHGSVTIMNISDKIFADFTYRILNVSSKGKSRKIYHFHFTSWPDHSVPMYPQSVASYLKKILATPPGSGPIVMHCSAGVGRTGTIILSDICLRMAAAEGAVDILGYLQQIREQRANLVDNLDQYKLVHLVLLECLVTEPSSYPCDASFEKQVQELIKSNAIKTQFNHLYDNRWQDRALKSASKIQHSPGQTDPSKNRNLNIVPEPYCRVYISPFPYDDPNSGYLNAVYVDGFRVKDQFIVTQFPLHSTVSDFWRLITEKKISLIVVLNEIDIKEKDVCNFWPTELKSSISPMPHLTVTKKQEDDTASWKIHTVNLTDTGTSVSIISAIIYYKNDSEMIIRQVVNILHLKNWSINSKMPPSDDVLIALWEEAERLYSGKEPIVVCC</sequence>
<dbReference type="SMART" id="SM00404">
    <property type="entry name" value="PTPc_motif"/>
    <property type="match status" value="1"/>
</dbReference>
<keyword evidence="3" id="KW-0378">Hydrolase</keyword>
<proteinExistence type="inferred from homology"/>
<dbReference type="InterPro" id="IPR003595">
    <property type="entry name" value="Tyr_Pase_cat"/>
</dbReference>
<dbReference type="EC" id="3.1.3.48" evidence="2"/>
<dbReference type="Pfam" id="PF00102">
    <property type="entry name" value="Y_phosphatase"/>
    <property type="match status" value="2"/>
</dbReference>
<dbReference type="GO" id="GO:0008045">
    <property type="term" value="P:motor neuron axon guidance"/>
    <property type="evidence" value="ECO:0007669"/>
    <property type="project" value="TreeGrafter"/>
</dbReference>
<dbReference type="PANTHER" id="PTHR19134">
    <property type="entry name" value="RECEPTOR-TYPE TYROSINE-PROTEIN PHOSPHATASE"/>
    <property type="match status" value="1"/>
</dbReference>
<evidence type="ECO:0000256" key="2">
    <source>
        <dbReference type="ARBA" id="ARBA00013064"/>
    </source>
</evidence>
<evidence type="ECO:0000259" key="6">
    <source>
        <dbReference type="PROSITE" id="PS50056"/>
    </source>
</evidence>
<dbReference type="Proteomes" id="UP001233999">
    <property type="component" value="Unassembled WGS sequence"/>
</dbReference>
<keyword evidence="4" id="KW-0904">Protein phosphatase</keyword>
<dbReference type="PROSITE" id="PS50055">
    <property type="entry name" value="TYR_PHOSPHATASE_PTP"/>
    <property type="match status" value="2"/>
</dbReference>
<feature type="domain" description="Tyrosine specific protein phosphatases" evidence="6">
    <location>
        <begin position="66"/>
        <end position="139"/>
    </location>
</feature>
<dbReference type="SUPFAM" id="SSF52799">
    <property type="entry name" value="(Phosphotyrosine protein) phosphatases II"/>
    <property type="match status" value="2"/>
</dbReference>
<name>A0AAD7ZV91_DIPPU</name>
<dbReference type="EMBL" id="JASPKZ010006435">
    <property type="protein sequence ID" value="KAJ9587439.1"/>
    <property type="molecule type" value="Genomic_DNA"/>
</dbReference>
<dbReference type="PANTHER" id="PTHR19134:SF562">
    <property type="entry name" value="PROTEIN-TYROSINE-PHOSPHATASE"/>
    <property type="match status" value="1"/>
</dbReference>
<dbReference type="CDD" id="cd00047">
    <property type="entry name" value="PTPc"/>
    <property type="match status" value="2"/>
</dbReference>
<comment type="caution">
    <text evidence="7">The sequence shown here is derived from an EMBL/GenBank/DDBJ whole genome shotgun (WGS) entry which is preliminary data.</text>
</comment>
<evidence type="ECO:0000313" key="8">
    <source>
        <dbReference type="Proteomes" id="UP001233999"/>
    </source>
</evidence>
<dbReference type="SMART" id="SM00194">
    <property type="entry name" value="PTPc"/>
    <property type="match status" value="2"/>
</dbReference>
<keyword evidence="8" id="KW-1185">Reference proteome</keyword>
<reference evidence="7" key="1">
    <citation type="journal article" date="2023" name="IScience">
        <title>Live-bearing cockroach genome reveals convergent evolutionary mechanisms linked to viviparity in insects and beyond.</title>
        <authorList>
            <person name="Fouks B."/>
            <person name="Harrison M.C."/>
            <person name="Mikhailova A.A."/>
            <person name="Marchal E."/>
            <person name="English S."/>
            <person name="Carruthers M."/>
            <person name="Jennings E.C."/>
            <person name="Chiamaka E.L."/>
            <person name="Frigard R.A."/>
            <person name="Pippel M."/>
            <person name="Attardo G.M."/>
            <person name="Benoit J.B."/>
            <person name="Bornberg-Bauer E."/>
            <person name="Tobe S.S."/>
        </authorList>
    </citation>
    <scope>NUCLEOTIDE SEQUENCE</scope>
    <source>
        <strain evidence="7">Stay&amp;Tobe</strain>
    </source>
</reference>
<comment type="similarity">
    <text evidence="1">Belongs to the protein-tyrosine phosphatase family.</text>
</comment>
<dbReference type="InterPro" id="IPR016130">
    <property type="entry name" value="Tyr_Pase_AS"/>
</dbReference>
<feature type="non-terminal residue" evidence="7">
    <location>
        <position position="399"/>
    </location>
</feature>
<gene>
    <name evidence="7" type="ORF">L9F63_019033</name>
</gene>
<protein>
    <recommendedName>
        <fullName evidence="2">protein-tyrosine-phosphatase</fullName>
        <ecNumber evidence="2">3.1.3.48</ecNumber>
    </recommendedName>
</protein>
<reference evidence="7" key="2">
    <citation type="submission" date="2023-05" db="EMBL/GenBank/DDBJ databases">
        <authorList>
            <person name="Fouks B."/>
        </authorList>
    </citation>
    <scope>NUCLEOTIDE SEQUENCE</scope>
    <source>
        <strain evidence="7">Stay&amp;Tobe</strain>
        <tissue evidence="7">Testes</tissue>
    </source>
</reference>
<feature type="domain" description="Tyrosine-protein phosphatase" evidence="5">
    <location>
        <begin position="175"/>
        <end position="399"/>
    </location>
</feature>
<dbReference type="InterPro" id="IPR050348">
    <property type="entry name" value="Protein-Tyr_Phosphatase"/>
</dbReference>
<organism evidence="7 8">
    <name type="scientific">Diploptera punctata</name>
    <name type="common">Pacific beetle cockroach</name>
    <dbReference type="NCBI Taxonomy" id="6984"/>
    <lineage>
        <taxon>Eukaryota</taxon>
        <taxon>Metazoa</taxon>
        <taxon>Ecdysozoa</taxon>
        <taxon>Arthropoda</taxon>
        <taxon>Hexapoda</taxon>
        <taxon>Insecta</taxon>
        <taxon>Pterygota</taxon>
        <taxon>Neoptera</taxon>
        <taxon>Polyneoptera</taxon>
        <taxon>Dictyoptera</taxon>
        <taxon>Blattodea</taxon>
        <taxon>Blaberoidea</taxon>
        <taxon>Blaberidae</taxon>
        <taxon>Diplopterinae</taxon>
        <taxon>Diploptera</taxon>
    </lineage>
</organism>
<feature type="domain" description="Tyrosine-protein phosphatase" evidence="5">
    <location>
        <begin position="1"/>
        <end position="148"/>
    </location>
</feature>
<dbReference type="InterPro" id="IPR000242">
    <property type="entry name" value="PTP_cat"/>
</dbReference>
<evidence type="ECO:0000256" key="3">
    <source>
        <dbReference type="ARBA" id="ARBA00022801"/>
    </source>
</evidence>
<evidence type="ECO:0000256" key="1">
    <source>
        <dbReference type="ARBA" id="ARBA00009580"/>
    </source>
</evidence>
<evidence type="ECO:0000256" key="4">
    <source>
        <dbReference type="ARBA" id="ARBA00022912"/>
    </source>
</evidence>
<evidence type="ECO:0000313" key="7">
    <source>
        <dbReference type="EMBL" id="KAJ9587439.1"/>
    </source>
</evidence>
<dbReference type="GO" id="GO:0004725">
    <property type="term" value="F:protein tyrosine phosphatase activity"/>
    <property type="evidence" value="ECO:0007669"/>
    <property type="project" value="UniProtKB-EC"/>
</dbReference>
<dbReference type="InterPro" id="IPR029021">
    <property type="entry name" value="Prot-tyrosine_phosphatase-like"/>
</dbReference>